<dbReference type="AlphaFoldDB" id="A0A926DY14"/>
<dbReference type="PRINTS" id="PR00420">
    <property type="entry name" value="RNGMNOXGNASE"/>
</dbReference>
<dbReference type="Proteomes" id="UP000653127">
    <property type="component" value="Unassembled WGS sequence"/>
</dbReference>
<dbReference type="InterPro" id="IPR002938">
    <property type="entry name" value="FAD-bd"/>
</dbReference>
<name>A0A926DY14_9FIRM</name>
<dbReference type="RefSeq" id="WP_249281838.1">
    <property type="nucleotide sequence ID" value="NZ_JACRST010000001.1"/>
</dbReference>
<reference evidence="2" key="1">
    <citation type="submission" date="2020-08" db="EMBL/GenBank/DDBJ databases">
        <title>Genome public.</title>
        <authorList>
            <person name="Liu C."/>
            <person name="Sun Q."/>
        </authorList>
    </citation>
    <scope>NUCLEOTIDE SEQUENCE</scope>
    <source>
        <strain evidence="2">NSJ-31</strain>
    </source>
</reference>
<protein>
    <submittedName>
        <fullName evidence="2">FAD-binding protein</fullName>
    </submittedName>
</protein>
<organism evidence="2 3">
    <name type="scientific">Ligaoa zhengdingensis</name>
    <dbReference type="NCBI Taxonomy" id="2763658"/>
    <lineage>
        <taxon>Bacteria</taxon>
        <taxon>Bacillati</taxon>
        <taxon>Bacillota</taxon>
        <taxon>Clostridia</taxon>
        <taxon>Eubacteriales</taxon>
        <taxon>Oscillospiraceae</taxon>
        <taxon>Ligaoa</taxon>
    </lineage>
</organism>
<feature type="domain" description="FAD-binding" evidence="1">
    <location>
        <begin position="111"/>
        <end position="298"/>
    </location>
</feature>
<proteinExistence type="predicted"/>
<evidence type="ECO:0000313" key="2">
    <source>
        <dbReference type="EMBL" id="MBC8545694.1"/>
    </source>
</evidence>
<evidence type="ECO:0000259" key="1">
    <source>
        <dbReference type="Pfam" id="PF01494"/>
    </source>
</evidence>
<comment type="caution">
    <text evidence="2">The sequence shown here is derived from an EMBL/GenBank/DDBJ whole genome shotgun (WGS) entry which is preliminary data.</text>
</comment>
<keyword evidence="3" id="KW-1185">Reference proteome</keyword>
<dbReference type="Gene3D" id="3.50.50.60">
    <property type="entry name" value="FAD/NAD(P)-binding domain"/>
    <property type="match status" value="1"/>
</dbReference>
<sequence>MYDIAIVGLGPAGATLARLLDSRFSVVALDLKRADGQGFHKPCGGLLAPDAQKALARFNLTLPKEVLVDPQIFTVRTIDLQSGLTRYYQRFYLNLDRARFDLWLRSLIPAGVTILEDSRVLSIRRAKGCYQLTYQAAGHAPRTLSARYLVGADGAHSVVRGWLYPQKKLRSYLSIQQWFQDTNPSPFYSCIFDSENTDCYSWALSKDGMFLFGGAYPAKDCRARFERQKRRLEQWGFQFGEVQKTEACQVLRPRGLRDFCCDRDGAFLIGEAAGLVSPSSLEGISSAMESAFALRRVLNRGVNNPCAAYRRAIRPLRWKLAAKVLKCPVLYSPLLRRLVMGSDLQAIRVVNSPQSPGESG</sequence>
<dbReference type="InterPro" id="IPR050407">
    <property type="entry name" value="Geranylgeranyl_reductase"/>
</dbReference>
<dbReference type="NCBIfam" id="NF008519">
    <property type="entry name" value="PRK11445.1"/>
    <property type="match status" value="1"/>
</dbReference>
<dbReference type="PANTHER" id="PTHR42685">
    <property type="entry name" value="GERANYLGERANYL DIPHOSPHATE REDUCTASE"/>
    <property type="match status" value="1"/>
</dbReference>
<dbReference type="PANTHER" id="PTHR42685:SF22">
    <property type="entry name" value="CONDITIONED MEDIUM FACTOR RECEPTOR 1"/>
    <property type="match status" value="1"/>
</dbReference>
<dbReference type="SUPFAM" id="SSF51905">
    <property type="entry name" value="FAD/NAD(P)-binding domain"/>
    <property type="match status" value="1"/>
</dbReference>
<gene>
    <name evidence="2" type="ORF">H8711_01910</name>
</gene>
<dbReference type="Pfam" id="PF01494">
    <property type="entry name" value="FAD_binding_3"/>
    <property type="match status" value="1"/>
</dbReference>
<dbReference type="GO" id="GO:0071949">
    <property type="term" value="F:FAD binding"/>
    <property type="evidence" value="ECO:0007669"/>
    <property type="project" value="InterPro"/>
</dbReference>
<dbReference type="EMBL" id="JACRST010000001">
    <property type="protein sequence ID" value="MBC8545694.1"/>
    <property type="molecule type" value="Genomic_DNA"/>
</dbReference>
<dbReference type="InterPro" id="IPR036188">
    <property type="entry name" value="FAD/NAD-bd_sf"/>
</dbReference>
<evidence type="ECO:0000313" key="3">
    <source>
        <dbReference type="Proteomes" id="UP000653127"/>
    </source>
</evidence>
<accession>A0A926DY14</accession>